<evidence type="ECO:0000313" key="1">
    <source>
        <dbReference type="EMBL" id="ODM93531.1"/>
    </source>
</evidence>
<sequence length="135" mass="14496">MSKQLVIPVIVAALLVSLADSVVILRGLIIAVCTHFMSSKSYLPCIALLLILIIIEGHHHHDTNLGFSKVNSGNSASLQLNLAALTEELLQLDTENNVIYKKYAAVSPHGPPLVIFSTAANRNAAYNLPTIKTLA</sequence>
<dbReference type="EMBL" id="LJIJ01000962">
    <property type="protein sequence ID" value="ODM93531.1"/>
    <property type="molecule type" value="Genomic_DNA"/>
</dbReference>
<reference evidence="1 2" key="1">
    <citation type="journal article" date="2016" name="Genome Biol. Evol.">
        <title>Gene Family Evolution Reflects Adaptation to Soil Environmental Stressors in the Genome of the Collembolan Orchesella cincta.</title>
        <authorList>
            <person name="Faddeeva-Vakhrusheva A."/>
            <person name="Derks M.F."/>
            <person name="Anvar S.Y."/>
            <person name="Agamennone V."/>
            <person name="Suring W."/>
            <person name="Smit S."/>
            <person name="van Straalen N.M."/>
            <person name="Roelofs D."/>
        </authorList>
    </citation>
    <scope>NUCLEOTIDE SEQUENCE [LARGE SCALE GENOMIC DNA]</scope>
    <source>
        <tissue evidence="1">Mixed pool</tissue>
    </source>
</reference>
<protein>
    <submittedName>
        <fullName evidence="1">Uncharacterized protein</fullName>
    </submittedName>
</protein>
<comment type="caution">
    <text evidence="1">The sequence shown here is derived from an EMBL/GenBank/DDBJ whole genome shotgun (WGS) entry which is preliminary data.</text>
</comment>
<dbReference type="Proteomes" id="UP000094527">
    <property type="component" value="Unassembled WGS sequence"/>
</dbReference>
<organism evidence="1 2">
    <name type="scientific">Orchesella cincta</name>
    <name type="common">Springtail</name>
    <name type="synonym">Podura cincta</name>
    <dbReference type="NCBI Taxonomy" id="48709"/>
    <lineage>
        <taxon>Eukaryota</taxon>
        <taxon>Metazoa</taxon>
        <taxon>Ecdysozoa</taxon>
        <taxon>Arthropoda</taxon>
        <taxon>Hexapoda</taxon>
        <taxon>Collembola</taxon>
        <taxon>Entomobryomorpha</taxon>
        <taxon>Entomobryoidea</taxon>
        <taxon>Orchesellidae</taxon>
        <taxon>Orchesellinae</taxon>
        <taxon>Orchesella</taxon>
    </lineage>
</organism>
<accession>A0A1D2MKU6</accession>
<gene>
    <name evidence="1" type="ORF">Ocin01_13151</name>
</gene>
<evidence type="ECO:0000313" key="2">
    <source>
        <dbReference type="Proteomes" id="UP000094527"/>
    </source>
</evidence>
<proteinExistence type="predicted"/>
<name>A0A1D2MKU6_ORCCI</name>
<dbReference type="AlphaFoldDB" id="A0A1D2MKU6"/>
<keyword evidence="2" id="KW-1185">Reference proteome</keyword>